<dbReference type="GO" id="GO:0008705">
    <property type="term" value="F:methionine synthase activity"/>
    <property type="evidence" value="ECO:0007669"/>
    <property type="project" value="InterPro"/>
</dbReference>
<evidence type="ECO:0000313" key="1">
    <source>
        <dbReference type="EMBL" id="PIE36446.1"/>
    </source>
</evidence>
<dbReference type="Proteomes" id="UP000230821">
    <property type="component" value="Unassembled WGS sequence"/>
</dbReference>
<protein>
    <submittedName>
        <fullName evidence="1">Methionine synthase</fullName>
    </submittedName>
</protein>
<dbReference type="PIRSF" id="PIRSF037984">
    <property type="entry name" value="Met_synth_TM0269_prd"/>
    <property type="match status" value="1"/>
</dbReference>
<organism evidence="1 2">
    <name type="scientific">candidate division KSB3 bacterium</name>
    <dbReference type="NCBI Taxonomy" id="2044937"/>
    <lineage>
        <taxon>Bacteria</taxon>
        <taxon>candidate division KSB3</taxon>
    </lineage>
</organism>
<accession>A0A2G6KLA6</accession>
<dbReference type="AlphaFoldDB" id="A0A2G6KLA6"/>
<gene>
    <name evidence="1" type="ORF">CSA56_00355</name>
</gene>
<reference evidence="1 2" key="1">
    <citation type="submission" date="2017-10" db="EMBL/GenBank/DDBJ databases">
        <title>Novel microbial diversity and functional potential in the marine mammal oral microbiome.</title>
        <authorList>
            <person name="Dudek N.K."/>
            <person name="Sun C.L."/>
            <person name="Burstein D."/>
            <person name="Kantor R.S."/>
            <person name="Aliaga Goltsman D.S."/>
            <person name="Bik E.M."/>
            <person name="Thomas B.C."/>
            <person name="Banfield J.F."/>
            <person name="Relman D.A."/>
        </authorList>
    </citation>
    <scope>NUCLEOTIDE SEQUENCE [LARGE SCALE GENOMIC DNA]</scope>
    <source>
        <strain evidence="1">DOLJORAL78_47_16</strain>
    </source>
</reference>
<dbReference type="InterPro" id="IPR017342">
    <property type="entry name" value="S-AdoMet-dep_Met_synth_prd"/>
</dbReference>
<dbReference type="EMBL" id="PDSK01000012">
    <property type="protein sequence ID" value="PIE36446.1"/>
    <property type="molecule type" value="Genomic_DNA"/>
</dbReference>
<proteinExistence type="predicted"/>
<dbReference type="SUPFAM" id="SSF56507">
    <property type="entry name" value="Methionine synthase activation domain-like"/>
    <property type="match status" value="1"/>
</dbReference>
<dbReference type="InterPro" id="IPR037010">
    <property type="entry name" value="VitB12-dep_Met_synth_activ_sf"/>
</dbReference>
<name>A0A2G6KLA6_9BACT</name>
<evidence type="ECO:0000313" key="2">
    <source>
        <dbReference type="Proteomes" id="UP000230821"/>
    </source>
</evidence>
<dbReference type="Gene3D" id="3.40.109.40">
    <property type="match status" value="1"/>
</dbReference>
<comment type="caution">
    <text evidence="1">The sequence shown here is derived from an EMBL/GenBank/DDBJ whole genome shotgun (WGS) entry which is preliminary data.</text>
</comment>
<sequence>MSYDTRPVTLYHIPVEPPLKRIYTRLGYRKSKTLISEREQQKIRKIIDNGIVYCQLAGIYARIPIAEGDEQRVTLKNGIAWDSRNMANFLSASTEVFIMAATAGSEIVEQRDHCLQRDKTLQAVILDALASEVVESAIQWIHDYLRNLITQEGKRVTKRRYSPGYGDFALENQRDIFSCLHMEALDLQLTDHSILIPEKSVTAIVGIE</sequence>